<evidence type="ECO:0000313" key="2">
    <source>
        <dbReference type="EMBL" id="KAA6347549.1"/>
    </source>
</evidence>
<dbReference type="SUPFAM" id="SSF109998">
    <property type="entry name" value="Triger factor/SurA peptide-binding domain-like"/>
    <property type="match status" value="1"/>
</dbReference>
<proteinExistence type="predicted"/>
<dbReference type="AlphaFoldDB" id="A0A5J4SMV8"/>
<reference evidence="2" key="1">
    <citation type="submission" date="2019-03" db="EMBL/GenBank/DDBJ databases">
        <title>Single cell metagenomics reveals metabolic interactions within the superorganism composed of flagellate Streblomastix strix and complex community of Bacteroidetes bacteria on its surface.</title>
        <authorList>
            <person name="Treitli S.C."/>
            <person name="Kolisko M."/>
            <person name="Husnik F."/>
            <person name="Keeling P."/>
            <person name="Hampl V."/>
        </authorList>
    </citation>
    <scope>NUCLEOTIDE SEQUENCE</scope>
    <source>
        <strain evidence="2">STM</strain>
    </source>
</reference>
<name>A0A5J4SMV8_9ZZZZ</name>
<comment type="caution">
    <text evidence="2">The sequence shown here is derived from an EMBL/GenBank/DDBJ whole genome shotgun (WGS) entry which is preliminary data.</text>
</comment>
<dbReference type="InterPro" id="IPR027304">
    <property type="entry name" value="Trigger_fact/SurA_dom_sf"/>
</dbReference>
<dbReference type="FunFam" id="3.30.70.1050:FF:000006">
    <property type="entry name" value="Trigger factor"/>
    <property type="match status" value="1"/>
</dbReference>
<sequence length="452" mass="52288">MNISLQHIDKVSALLTVKVEEADYQEKVDKSLKNLRQKAQMPGFRKGMVPMNMIKRMYEKSVIAEEINKLLTETVYNYIEENNVKIVGEPLPNDDQQKELDLDTPEGLEFVFDLALIPEFKTEVTDKDEVDYYTIDITDELVNKEVEQHTQHHGDYQKVESYQNEDMLKGVMRELDENGNAKEGGIQREDAVLIPSYLKNEEQKALFTHVKVNDVVVFNPHTAHEGNDSETASLLDIEKKAASAIKSDFSFQINEITRYLPGELDQKLFDAIYGEGVVKSEEEFRNKVKEELTTQYAYAGQWKFVSDIRKMLLEKTCSDLEFSETLLKRIILLNLKDKNEEYINENYEKNVEALKWQVIKKQLAKNNDIKIEKEDISNAAKEEAKAQFVQYGITNIPDDIIEKYANNILQKEESMNELANRALEDKLIAILKEQVKLNHKTISLEEFNKMLA</sequence>
<dbReference type="EC" id="5.2.1.8" evidence="2"/>
<evidence type="ECO:0000259" key="1">
    <source>
        <dbReference type="Pfam" id="PF05697"/>
    </source>
</evidence>
<protein>
    <submittedName>
        <fullName evidence="2">Trigger factor</fullName>
        <ecNumber evidence="2">5.2.1.8</ecNumber>
    </submittedName>
</protein>
<dbReference type="SUPFAM" id="SSF102735">
    <property type="entry name" value="Trigger factor ribosome-binding domain"/>
    <property type="match status" value="1"/>
</dbReference>
<dbReference type="GO" id="GO:0015031">
    <property type="term" value="P:protein transport"/>
    <property type="evidence" value="ECO:0007669"/>
    <property type="project" value="InterPro"/>
</dbReference>
<dbReference type="PANTHER" id="PTHR30560">
    <property type="entry name" value="TRIGGER FACTOR CHAPERONE AND PEPTIDYL-PROLYL CIS/TRANS ISOMERASE"/>
    <property type="match status" value="1"/>
</dbReference>
<dbReference type="InterPro" id="IPR037041">
    <property type="entry name" value="Trigger_fac_C_sf"/>
</dbReference>
<dbReference type="NCBIfam" id="TIGR00115">
    <property type="entry name" value="tig"/>
    <property type="match status" value="1"/>
</dbReference>
<gene>
    <name evidence="2" type="ORF">EZS27_004980</name>
</gene>
<dbReference type="InterPro" id="IPR036611">
    <property type="entry name" value="Trigger_fac_ribosome-bd_sf"/>
</dbReference>
<dbReference type="PANTHER" id="PTHR30560:SF3">
    <property type="entry name" value="TRIGGER FACTOR-LIKE PROTEIN TIG, CHLOROPLASTIC"/>
    <property type="match status" value="1"/>
</dbReference>
<dbReference type="GO" id="GO:0003755">
    <property type="term" value="F:peptidyl-prolyl cis-trans isomerase activity"/>
    <property type="evidence" value="ECO:0007669"/>
    <property type="project" value="UniProtKB-EC"/>
</dbReference>
<dbReference type="EMBL" id="SNRY01000092">
    <property type="protein sequence ID" value="KAA6347549.1"/>
    <property type="molecule type" value="Genomic_DNA"/>
</dbReference>
<dbReference type="Gene3D" id="1.10.3120.10">
    <property type="entry name" value="Trigger factor, C-terminal domain"/>
    <property type="match status" value="1"/>
</dbReference>
<organism evidence="2">
    <name type="scientific">termite gut metagenome</name>
    <dbReference type="NCBI Taxonomy" id="433724"/>
    <lineage>
        <taxon>unclassified sequences</taxon>
        <taxon>metagenomes</taxon>
        <taxon>organismal metagenomes</taxon>
    </lineage>
</organism>
<dbReference type="Pfam" id="PF05697">
    <property type="entry name" value="Trigger_N"/>
    <property type="match status" value="1"/>
</dbReference>
<dbReference type="GO" id="GO:0044183">
    <property type="term" value="F:protein folding chaperone"/>
    <property type="evidence" value="ECO:0007669"/>
    <property type="project" value="TreeGrafter"/>
</dbReference>
<dbReference type="InterPro" id="IPR008881">
    <property type="entry name" value="Trigger_fac_ribosome-bd_bac"/>
</dbReference>
<dbReference type="GO" id="GO:0043335">
    <property type="term" value="P:protein unfolding"/>
    <property type="evidence" value="ECO:0007669"/>
    <property type="project" value="TreeGrafter"/>
</dbReference>
<accession>A0A5J4SMV8</accession>
<feature type="domain" description="Trigger factor ribosome-binding bacterial" evidence="1">
    <location>
        <begin position="1"/>
        <end position="148"/>
    </location>
</feature>
<dbReference type="InterPro" id="IPR005215">
    <property type="entry name" value="Trig_fac"/>
</dbReference>
<dbReference type="Gene3D" id="3.30.70.1050">
    <property type="entry name" value="Trigger factor ribosome-binding domain"/>
    <property type="match status" value="1"/>
</dbReference>
<dbReference type="GO" id="GO:0051083">
    <property type="term" value="P:'de novo' cotranslational protein folding"/>
    <property type="evidence" value="ECO:0007669"/>
    <property type="project" value="TreeGrafter"/>
</dbReference>
<keyword evidence="2" id="KW-0413">Isomerase</keyword>
<dbReference type="GO" id="GO:0043022">
    <property type="term" value="F:ribosome binding"/>
    <property type="evidence" value="ECO:0007669"/>
    <property type="project" value="TreeGrafter"/>
</dbReference>
<dbReference type="PIRSF" id="PIRSF003095">
    <property type="entry name" value="Trigger_factor"/>
    <property type="match status" value="1"/>
</dbReference>